<evidence type="ECO:0000256" key="3">
    <source>
        <dbReference type="ARBA" id="ARBA00023159"/>
    </source>
</evidence>
<dbReference type="InterPro" id="IPR009057">
    <property type="entry name" value="Homeodomain-like_sf"/>
</dbReference>
<dbReference type="Gene3D" id="1.10.10.60">
    <property type="entry name" value="Homeodomain-like"/>
    <property type="match status" value="2"/>
</dbReference>
<dbReference type="InterPro" id="IPR003313">
    <property type="entry name" value="AraC-bd"/>
</dbReference>
<keyword evidence="2" id="KW-0238">DNA-binding</keyword>
<dbReference type="Proteomes" id="UP000633219">
    <property type="component" value="Unassembled WGS sequence"/>
</dbReference>
<evidence type="ECO:0000256" key="1">
    <source>
        <dbReference type="ARBA" id="ARBA00023015"/>
    </source>
</evidence>
<evidence type="ECO:0000256" key="4">
    <source>
        <dbReference type="ARBA" id="ARBA00023163"/>
    </source>
</evidence>
<organism evidence="6 7">
    <name type="scientific">Rhizobium setariae</name>
    <dbReference type="NCBI Taxonomy" id="2801340"/>
    <lineage>
        <taxon>Bacteria</taxon>
        <taxon>Pseudomonadati</taxon>
        <taxon>Pseudomonadota</taxon>
        <taxon>Alphaproteobacteria</taxon>
        <taxon>Hyphomicrobiales</taxon>
        <taxon>Rhizobiaceae</taxon>
        <taxon>Rhizobium/Agrobacterium group</taxon>
        <taxon>Rhizobium</taxon>
    </lineage>
</organism>
<keyword evidence="4" id="KW-0804">Transcription</keyword>
<evidence type="ECO:0000256" key="2">
    <source>
        <dbReference type="ARBA" id="ARBA00023125"/>
    </source>
</evidence>
<dbReference type="EMBL" id="JAEQNC010000017">
    <property type="protein sequence ID" value="MBL0374913.1"/>
    <property type="molecule type" value="Genomic_DNA"/>
</dbReference>
<dbReference type="InterPro" id="IPR018060">
    <property type="entry name" value="HTH_AraC"/>
</dbReference>
<proteinExistence type="predicted"/>
<dbReference type="SMART" id="SM00342">
    <property type="entry name" value="HTH_ARAC"/>
    <property type="match status" value="1"/>
</dbReference>
<dbReference type="GO" id="GO:0003700">
    <property type="term" value="F:DNA-binding transcription factor activity"/>
    <property type="evidence" value="ECO:0007669"/>
    <property type="project" value="InterPro"/>
</dbReference>
<evidence type="ECO:0000259" key="5">
    <source>
        <dbReference type="PROSITE" id="PS01124"/>
    </source>
</evidence>
<feature type="domain" description="HTH araC/xylS-type" evidence="5">
    <location>
        <begin position="184"/>
        <end position="283"/>
    </location>
</feature>
<dbReference type="InterPro" id="IPR037923">
    <property type="entry name" value="HTH-like"/>
</dbReference>
<comment type="caution">
    <text evidence="6">The sequence shown here is derived from an EMBL/GenBank/DDBJ whole genome shotgun (WGS) entry which is preliminary data.</text>
</comment>
<dbReference type="InterPro" id="IPR018062">
    <property type="entry name" value="HTH_AraC-typ_CS"/>
</dbReference>
<dbReference type="SUPFAM" id="SSF46689">
    <property type="entry name" value="Homeodomain-like"/>
    <property type="match status" value="2"/>
</dbReference>
<keyword evidence="1" id="KW-0805">Transcription regulation</keyword>
<dbReference type="GO" id="GO:0043565">
    <property type="term" value="F:sequence-specific DNA binding"/>
    <property type="evidence" value="ECO:0007669"/>
    <property type="project" value="InterPro"/>
</dbReference>
<dbReference type="InterPro" id="IPR050204">
    <property type="entry name" value="AraC_XylS_family_regulators"/>
</dbReference>
<dbReference type="Pfam" id="PF12833">
    <property type="entry name" value="HTH_18"/>
    <property type="match status" value="1"/>
</dbReference>
<name>A0A936YSF0_9HYPH</name>
<dbReference type="PROSITE" id="PS01124">
    <property type="entry name" value="HTH_ARAC_FAMILY_2"/>
    <property type="match status" value="1"/>
</dbReference>
<dbReference type="PRINTS" id="PR00032">
    <property type="entry name" value="HTHARAC"/>
</dbReference>
<dbReference type="PANTHER" id="PTHR46796">
    <property type="entry name" value="HTH-TYPE TRANSCRIPTIONAL ACTIVATOR RHAS-RELATED"/>
    <property type="match status" value="1"/>
</dbReference>
<keyword evidence="7" id="KW-1185">Reference proteome</keyword>
<dbReference type="InterPro" id="IPR020449">
    <property type="entry name" value="Tscrpt_reg_AraC-type_HTH"/>
</dbReference>
<evidence type="ECO:0000313" key="7">
    <source>
        <dbReference type="Proteomes" id="UP000633219"/>
    </source>
</evidence>
<evidence type="ECO:0000313" key="6">
    <source>
        <dbReference type="EMBL" id="MBL0374913.1"/>
    </source>
</evidence>
<dbReference type="RefSeq" id="WP_201663465.1">
    <property type="nucleotide sequence ID" value="NZ_JAEQNC010000017.1"/>
</dbReference>
<sequence length="296" mass="32419">MLSDLIARGPMMRSVSLPRARHPLHVMPTSAGYERREGPGYDWDGLKRGQTPFTIFQFTLAGQGNLAYEGRRLSVSTGEAMILTVPHRHRYWLDQGQGWEFFWISMSGAEAIRIHALISTAVGPVFRPKPQSIDRLADLCLRLEGEAGDSAPRASALAYEAVMVLFADVFGTDVSEQPMAPELSRVIAHVASHLAEKLDIDAMAAVAGLSRAHFSRRFAAAVGLPPAEYVLQEKMRRAARLLVGAGSMPVKQIAAEVGFDDPNYFGKAFRRVFGVSPGEFRSSGMYFDPAAPDIGR</sequence>
<dbReference type="Pfam" id="PF02311">
    <property type="entry name" value="AraC_binding"/>
    <property type="match status" value="1"/>
</dbReference>
<dbReference type="SUPFAM" id="SSF51215">
    <property type="entry name" value="Regulatory protein AraC"/>
    <property type="match status" value="1"/>
</dbReference>
<keyword evidence="3" id="KW-0010">Activator</keyword>
<dbReference type="AlphaFoldDB" id="A0A936YSF0"/>
<protein>
    <submittedName>
        <fullName evidence="6">AraC family transcriptional regulator</fullName>
    </submittedName>
</protein>
<gene>
    <name evidence="6" type="ORF">JJB09_23145</name>
</gene>
<accession>A0A936YSF0</accession>
<dbReference type="PROSITE" id="PS00041">
    <property type="entry name" value="HTH_ARAC_FAMILY_1"/>
    <property type="match status" value="1"/>
</dbReference>
<reference evidence="6" key="1">
    <citation type="submission" date="2021-01" db="EMBL/GenBank/DDBJ databases">
        <title>Rhizobium sp. strain KVB221 16S ribosomal RNA gene Genome sequencing and assembly.</title>
        <authorList>
            <person name="Kang M."/>
        </authorList>
    </citation>
    <scope>NUCLEOTIDE SEQUENCE</scope>
    <source>
        <strain evidence="6">KVB221</strain>
    </source>
</reference>